<dbReference type="Proteomes" id="UP001152024">
    <property type="component" value="Unassembled WGS sequence"/>
</dbReference>
<reference evidence="2" key="1">
    <citation type="submission" date="2022-09" db="EMBL/GenBank/DDBJ databases">
        <title>Fusarium specimens isolated from Avocado Roots.</title>
        <authorList>
            <person name="Stajich J."/>
            <person name="Roper C."/>
            <person name="Heimlech-Rivalta G."/>
        </authorList>
    </citation>
    <scope>NUCLEOTIDE SEQUENCE</scope>
    <source>
        <strain evidence="2">CF00095</strain>
    </source>
</reference>
<gene>
    <name evidence="2" type="ORF">NW768_004113</name>
</gene>
<organism evidence="2 3">
    <name type="scientific">Fusarium equiseti</name>
    <name type="common">Fusarium scirpi</name>
    <dbReference type="NCBI Taxonomy" id="61235"/>
    <lineage>
        <taxon>Eukaryota</taxon>
        <taxon>Fungi</taxon>
        <taxon>Dikarya</taxon>
        <taxon>Ascomycota</taxon>
        <taxon>Pezizomycotina</taxon>
        <taxon>Sordariomycetes</taxon>
        <taxon>Hypocreomycetidae</taxon>
        <taxon>Hypocreales</taxon>
        <taxon>Nectriaceae</taxon>
        <taxon>Fusarium</taxon>
        <taxon>Fusarium incarnatum-equiseti species complex</taxon>
    </lineage>
</organism>
<dbReference type="EMBL" id="JAOQBH010000005">
    <property type="protein sequence ID" value="KAJ4136499.1"/>
    <property type="molecule type" value="Genomic_DNA"/>
</dbReference>
<dbReference type="InterPro" id="IPR010730">
    <property type="entry name" value="HET"/>
</dbReference>
<protein>
    <recommendedName>
        <fullName evidence="1">Heterokaryon incompatibility domain-containing protein</fullName>
    </recommendedName>
</protein>
<dbReference type="PANTHER" id="PTHR24148:SF73">
    <property type="entry name" value="HET DOMAIN PROTEIN (AFU_ORTHOLOGUE AFUA_8G01020)"/>
    <property type="match status" value="1"/>
</dbReference>
<comment type="caution">
    <text evidence="2">The sequence shown here is derived from an EMBL/GenBank/DDBJ whole genome shotgun (WGS) entry which is preliminary data.</text>
</comment>
<dbReference type="PANTHER" id="PTHR24148">
    <property type="entry name" value="ANKYRIN REPEAT DOMAIN-CONTAINING PROTEIN 39 HOMOLOG-RELATED"/>
    <property type="match status" value="1"/>
</dbReference>
<evidence type="ECO:0000259" key="1">
    <source>
        <dbReference type="Pfam" id="PF06985"/>
    </source>
</evidence>
<dbReference type="Pfam" id="PF26639">
    <property type="entry name" value="Het-6_barrel"/>
    <property type="match status" value="1"/>
</dbReference>
<dbReference type="Pfam" id="PF06985">
    <property type="entry name" value="HET"/>
    <property type="match status" value="1"/>
</dbReference>
<name>A0ABQ8RJJ8_FUSEQ</name>
<accession>A0ABQ8RJJ8</accession>
<keyword evidence="3" id="KW-1185">Reference proteome</keyword>
<evidence type="ECO:0000313" key="3">
    <source>
        <dbReference type="Proteomes" id="UP001152024"/>
    </source>
</evidence>
<feature type="domain" description="Heterokaryon incompatibility" evidence="1">
    <location>
        <begin position="47"/>
        <end position="212"/>
    </location>
</feature>
<proteinExistence type="predicted"/>
<sequence>MAQIYPDQLNNKSFRLATVSLGTLPHTETRVPSVTLTTHPLGPQISYNALSYTWGPPRNLEDTDYSSGIILLNGHLFEVQPNLYDALLELEATCPETPIWIDALCINQSNQTERSTQVSAMNLIYGSATRVIVWLGKATPELVAGIKAAGCIGTESVPHTLRMLGTQTWDFSNDLSKMPEKYGMQPIDAEEAIGLFTLFTCNYFARIWMIQEVSLNQDVAVLCNGNFTSFECLGYTAAFLHYSGFYQNVLSFVPQDKPGINMRNDISMFESERMGLIREWCKGEESEWADVLNALDFEAGIGDTQPKSAEMILLRFLFTAVAFKSTDPRDIIFGLGGIMKQIAARDGLVFPLEFEPDYTIDVNDLLTDVARKIIDKTDSLVYLGLVKDPTVRQAPGLPSWVPNFPPVPYNSLSGSGFRSMGTLNASRYTPHASTERVFNINGKVLNVSAFCIGKVEKLGEVFLDAIRGQHKKNTDVLLSMNQVYSYTGQSSDEVFWRTLIWDTDFSYRPAKQIRLEDFQMAMMQLFVRALSISHKGAPSPEEGQALVLEFINNMSCLDQVSARFPSSIFPSVNLIKSVCMNLGIIPIQEVQLNDEEVQMLTATTSMHSVPPGTIVLSTYVNHRPFLSDSGYLGMAYESVEVGDEVWIVRGCPTPLVLRRVGEELNLVGECYVHGVMRGEAVGDDTKWEKIQIV</sequence>
<dbReference type="InterPro" id="IPR052895">
    <property type="entry name" value="HetReg/Transcr_Mod"/>
</dbReference>
<evidence type="ECO:0000313" key="2">
    <source>
        <dbReference type="EMBL" id="KAJ4136499.1"/>
    </source>
</evidence>